<sequence>MAVTENGSTQSNGPNNSSGRIKICYHNRWITVCSILFSSVATFFCWVFVLQLTMKHGFLSYLGLSNQYFLKEPNSLKDPLMLHHIGELVANGTILSLDDLWSFQSSFYQTIITVLIAINAILGAFAFFMVKHSSNAMAREEAIIEVNAHMDSIKFDKSVKAVIEDKVERKINEKIASTQFDLNEQIETISEIAGDISELRTLSEKVDAIAKENSELKRYINVLAKNIALKDTVDNDGGSFVLKKEVE</sequence>
<reference evidence="3" key="1">
    <citation type="journal article" date="2018" name="Genome Announc.">
        <title>First complete genome sequence of Yersinia massiliensis.</title>
        <authorList>
            <person name="Thomas M.C."/>
            <person name="Arling V."/>
            <person name="Goji N."/>
            <person name="Janzen T.W."/>
            <person name="Duceppe M.-O."/>
            <person name="Mathews A."/>
            <person name="Carrillo C."/>
            <person name="Amoako K."/>
        </authorList>
    </citation>
    <scope>NUCLEOTIDE SEQUENCE [LARGE SCALE GENOMIC DNA]</scope>
    <source>
        <strain evidence="3">GTA</strain>
    </source>
</reference>
<keyword evidence="2" id="KW-0378">Hydrolase</keyword>
<gene>
    <name evidence="2" type="ORF">DA391_02610</name>
</gene>
<dbReference type="GO" id="GO:0016787">
    <property type="term" value="F:hydrolase activity"/>
    <property type="evidence" value="ECO:0007669"/>
    <property type="project" value="UniProtKB-KW"/>
</dbReference>
<evidence type="ECO:0000256" key="1">
    <source>
        <dbReference type="SAM" id="Phobius"/>
    </source>
</evidence>
<dbReference type="Proteomes" id="UP000240908">
    <property type="component" value="Chromosome"/>
</dbReference>
<feature type="transmembrane region" description="Helical" evidence="1">
    <location>
        <begin position="107"/>
        <end position="130"/>
    </location>
</feature>
<accession>A0ABM6UNW1</accession>
<keyword evidence="1" id="KW-1133">Transmembrane helix</keyword>
<evidence type="ECO:0000313" key="2">
    <source>
        <dbReference type="EMBL" id="AVX36653.1"/>
    </source>
</evidence>
<organism evidence="2 3">
    <name type="scientific">Yersinia massiliensis</name>
    <dbReference type="NCBI Taxonomy" id="419257"/>
    <lineage>
        <taxon>Bacteria</taxon>
        <taxon>Pseudomonadati</taxon>
        <taxon>Pseudomonadota</taxon>
        <taxon>Gammaproteobacteria</taxon>
        <taxon>Enterobacterales</taxon>
        <taxon>Yersiniaceae</taxon>
        <taxon>Yersinia</taxon>
    </lineage>
</organism>
<keyword evidence="1" id="KW-0472">Membrane</keyword>
<dbReference type="RefSeq" id="WP_108087326.1">
    <property type="nucleotide sequence ID" value="NZ_CABHYR010000013.1"/>
</dbReference>
<name>A0ABM6UNW1_9GAMM</name>
<evidence type="ECO:0000313" key="3">
    <source>
        <dbReference type="Proteomes" id="UP000240908"/>
    </source>
</evidence>
<proteinExistence type="predicted"/>
<dbReference type="EMBL" id="CP028487">
    <property type="protein sequence ID" value="AVX36653.1"/>
    <property type="molecule type" value="Genomic_DNA"/>
</dbReference>
<keyword evidence="3" id="KW-1185">Reference proteome</keyword>
<feature type="transmembrane region" description="Helical" evidence="1">
    <location>
        <begin position="29"/>
        <end position="49"/>
    </location>
</feature>
<protein>
    <submittedName>
        <fullName evidence="2">Hydrolase</fullName>
    </submittedName>
</protein>
<keyword evidence="1" id="KW-0812">Transmembrane</keyword>